<dbReference type="InterPro" id="IPR003593">
    <property type="entry name" value="AAA+_ATPase"/>
</dbReference>
<dbReference type="RefSeq" id="WP_377458095.1">
    <property type="nucleotide sequence ID" value="NZ_JBHLUB010000003.1"/>
</dbReference>
<reference evidence="3 4" key="1">
    <citation type="submission" date="2024-09" db="EMBL/GenBank/DDBJ databases">
        <authorList>
            <person name="Sun Q."/>
            <person name="Mori K."/>
        </authorList>
    </citation>
    <scope>NUCLEOTIDE SEQUENCE [LARGE SCALE GENOMIC DNA]</scope>
    <source>
        <strain evidence="3 4">NCAIM B.02604</strain>
    </source>
</reference>
<name>A0ABV6P8G0_9MICC</name>
<evidence type="ECO:0000313" key="3">
    <source>
        <dbReference type="EMBL" id="MFC0581413.1"/>
    </source>
</evidence>
<dbReference type="InterPro" id="IPR027417">
    <property type="entry name" value="P-loop_NTPase"/>
</dbReference>
<dbReference type="PANTHER" id="PTHR30121:SF6">
    <property type="entry name" value="SLR6007 PROTEIN"/>
    <property type="match status" value="1"/>
</dbReference>
<accession>A0ABV6P8G0</accession>
<proteinExistence type="predicted"/>
<dbReference type="SMART" id="SM00382">
    <property type="entry name" value="AAA"/>
    <property type="match status" value="1"/>
</dbReference>
<evidence type="ECO:0000256" key="1">
    <source>
        <dbReference type="SAM" id="MobiDB-lite"/>
    </source>
</evidence>
<dbReference type="Pfam" id="PF05872">
    <property type="entry name" value="HerA_C"/>
    <property type="match status" value="1"/>
</dbReference>
<protein>
    <submittedName>
        <fullName evidence="3">Helicase HerA-like domain-containing protein</fullName>
    </submittedName>
</protein>
<dbReference type="EMBL" id="JBHLUB010000003">
    <property type="protein sequence ID" value="MFC0581413.1"/>
    <property type="molecule type" value="Genomic_DNA"/>
</dbReference>
<dbReference type="Proteomes" id="UP001589862">
    <property type="component" value="Unassembled WGS sequence"/>
</dbReference>
<feature type="compositionally biased region" description="Basic and acidic residues" evidence="1">
    <location>
        <begin position="448"/>
        <end position="459"/>
    </location>
</feature>
<keyword evidence="4" id="KW-1185">Reference proteome</keyword>
<evidence type="ECO:0000259" key="2">
    <source>
        <dbReference type="SMART" id="SM00382"/>
    </source>
</evidence>
<dbReference type="InterPro" id="IPR051162">
    <property type="entry name" value="T4SS_component"/>
</dbReference>
<dbReference type="PANTHER" id="PTHR30121">
    <property type="entry name" value="UNCHARACTERIZED PROTEIN YJGR-RELATED"/>
    <property type="match status" value="1"/>
</dbReference>
<dbReference type="Gene3D" id="3.40.50.300">
    <property type="entry name" value="P-loop containing nucleotide triphosphate hydrolases"/>
    <property type="match status" value="2"/>
</dbReference>
<evidence type="ECO:0000313" key="4">
    <source>
        <dbReference type="Proteomes" id="UP001589862"/>
    </source>
</evidence>
<feature type="region of interest" description="Disordered" evidence="1">
    <location>
        <begin position="448"/>
        <end position="491"/>
    </location>
</feature>
<sequence length="514" mass="54782">MKLSAATVDAIKSGYDFPDPVINVGALLNDQQADSSAPIRIPLNMFNRHGLIAGATGTGKTVTLQVLAEQLSAAGVPVFAADIKGDLTGLAQAGQPHEKISARADAIGQDWAGQAAPVEALSLGGFGTGIPIRASVTSFGPLLLAKVLELNQTQESVLALLFHYADSNGLALLDLTDVKALLSFLDSPEGKAQLKSIGGISSASVGVILRKIAALEAQGADAFFGEPEFETADLLRLDESGKGIISLLELPALQQRPALFSTFMMWLLADLFQELPEVGDTDKPRLVFFFDEAHLLFKNASAAFLDSVVQTVRLIRSKGVGIFFVTQSPKDVPGDVLAQLGSRVQHQLRAHTPNDAKALKAAVQTYPTTDFDLAEVLTSLGTGEAVVTVLDPDGSPTPVAPTLMRAPVSRIGNLEASLLEELVAGSSLRSKYAVPIDRESAREILERRAAETTQSERSDPTPPPYDPPARRAPRNQPKPEPTVLDQVLGSSAFKQFTRTAAREIARTIFGTRRR</sequence>
<gene>
    <name evidence="3" type="ORF">ACFFFR_03270</name>
</gene>
<feature type="domain" description="AAA+ ATPase" evidence="2">
    <location>
        <begin position="46"/>
        <end position="354"/>
    </location>
</feature>
<organism evidence="3 4">
    <name type="scientific">Micrococcoides hystricis</name>
    <dbReference type="NCBI Taxonomy" id="1572761"/>
    <lineage>
        <taxon>Bacteria</taxon>
        <taxon>Bacillati</taxon>
        <taxon>Actinomycetota</taxon>
        <taxon>Actinomycetes</taxon>
        <taxon>Micrococcales</taxon>
        <taxon>Micrococcaceae</taxon>
        <taxon>Micrococcoides</taxon>
    </lineage>
</organism>
<dbReference type="SUPFAM" id="SSF52540">
    <property type="entry name" value="P-loop containing nucleoside triphosphate hydrolases"/>
    <property type="match status" value="1"/>
</dbReference>
<comment type="caution">
    <text evidence="3">The sequence shown here is derived from an EMBL/GenBank/DDBJ whole genome shotgun (WGS) entry which is preliminary data.</text>
</comment>
<dbReference type="InterPro" id="IPR033186">
    <property type="entry name" value="HerA_C"/>
</dbReference>